<dbReference type="EMBL" id="FQVM01000036">
    <property type="protein sequence ID" value="SHF12294.1"/>
    <property type="molecule type" value="Genomic_DNA"/>
</dbReference>
<keyword evidence="1" id="KW-1133">Transmembrane helix</keyword>
<reference evidence="2 3" key="1">
    <citation type="submission" date="2016-11" db="EMBL/GenBank/DDBJ databases">
        <authorList>
            <person name="Jaros S."/>
            <person name="Januszkiewicz K."/>
            <person name="Wedrychowicz H."/>
        </authorList>
    </citation>
    <scope>NUCLEOTIDE SEQUENCE [LARGE SCALE GENOMIC DNA]</scope>
    <source>
        <strain evidence="2 3">DSM 2631</strain>
    </source>
</reference>
<dbReference type="Proteomes" id="UP000184035">
    <property type="component" value="Unassembled WGS sequence"/>
</dbReference>
<dbReference type="RefSeq" id="WP_072897600.1">
    <property type="nucleotide sequence ID" value="NZ_FQVM01000036.1"/>
</dbReference>
<organism evidence="2 3">
    <name type="scientific">Clostridium fallax</name>
    <dbReference type="NCBI Taxonomy" id="1533"/>
    <lineage>
        <taxon>Bacteria</taxon>
        <taxon>Bacillati</taxon>
        <taxon>Bacillota</taxon>
        <taxon>Clostridia</taxon>
        <taxon>Eubacteriales</taxon>
        <taxon>Clostridiaceae</taxon>
        <taxon>Clostridium</taxon>
    </lineage>
</organism>
<evidence type="ECO:0000313" key="3">
    <source>
        <dbReference type="Proteomes" id="UP000184035"/>
    </source>
</evidence>
<gene>
    <name evidence="2" type="ORF">SAMN05443638_1364</name>
</gene>
<keyword evidence="1" id="KW-0812">Transmembrane</keyword>
<dbReference type="OrthoDB" id="1932563at2"/>
<evidence type="ECO:0000313" key="2">
    <source>
        <dbReference type="EMBL" id="SHF12294.1"/>
    </source>
</evidence>
<name>A0A1M4Z2J9_9CLOT</name>
<dbReference type="STRING" id="1533.SAMN05443638_1364"/>
<protein>
    <submittedName>
        <fullName evidence="2">Uncharacterized protein</fullName>
    </submittedName>
</protein>
<keyword evidence="1" id="KW-0472">Membrane</keyword>
<dbReference type="AlphaFoldDB" id="A0A1M4Z2J9"/>
<sequence length="68" mass="8278">MFRFDDREEERIKKDKELLNDIRNMEKPKFKDMVAIMLAQYAIIFPMIFIGLAVFGFILWLMTKFWLA</sequence>
<accession>A0A1M4Z2J9</accession>
<proteinExistence type="predicted"/>
<evidence type="ECO:0000256" key="1">
    <source>
        <dbReference type="SAM" id="Phobius"/>
    </source>
</evidence>
<keyword evidence="3" id="KW-1185">Reference proteome</keyword>
<feature type="transmembrane region" description="Helical" evidence="1">
    <location>
        <begin position="33"/>
        <end position="62"/>
    </location>
</feature>